<reference evidence="1" key="2">
    <citation type="journal article" name="Front. Microbiol.">
        <title>Degradative Capacity of Two Strains of Rhodonia placenta: From Phenotype to Genotype.</title>
        <authorList>
            <person name="Kolle M."/>
            <person name="Horta M.A.C."/>
            <person name="Nowrousian M."/>
            <person name="Ohm R.A."/>
            <person name="Benz J.P."/>
            <person name="Pilgard A."/>
        </authorList>
    </citation>
    <scope>NUCLEOTIDE SEQUENCE</scope>
    <source>
        <strain evidence="1">FPRL280</strain>
    </source>
</reference>
<dbReference type="Proteomes" id="UP000639403">
    <property type="component" value="Unassembled WGS sequence"/>
</dbReference>
<accession>A0A8H7NRY2</accession>
<dbReference type="EMBL" id="JADOXO010001042">
    <property type="protein sequence ID" value="KAF9798383.1"/>
    <property type="molecule type" value="Genomic_DNA"/>
</dbReference>
<evidence type="ECO:0000313" key="1">
    <source>
        <dbReference type="EMBL" id="KAF9798383.1"/>
    </source>
</evidence>
<organism evidence="1 2">
    <name type="scientific">Rhodonia placenta</name>
    <dbReference type="NCBI Taxonomy" id="104341"/>
    <lineage>
        <taxon>Eukaryota</taxon>
        <taxon>Fungi</taxon>
        <taxon>Dikarya</taxon>
        <taxon>Basidiomycota</taxon>
        <taxon>Agaricomycotina</taxon>
        <taxon>Agaricomycetes</taxon>
        <taxon>Polyporales</taxon>
        <taxon>Adustoporiaceae</taxon>
        <taxon>Rhodonia</taxon>
    </lineage>
</organism>
<dbReference type="AlphaFoldDB" id="A0A8H7NRY2"/>
<name>A0A8H7NRY2_9APHY</name>
<protein>
    <submittedName>
        <fullName evidence="1">Uncharacterized protein</fullName>
    </submittedName>
</protein>
<gene>
    <name evidence="1" type="ORF">IEO21_10726</name>
</gene>
<sequence>MGITMPVDKHALHHLHPCSNSEFLRPYEQMILCAAVHNQRCRAGPHRLASSSFEHLPWKIVLEHAHIVK</sequence>
<reference evidence="1" key="1">
    <citation type="submission" date="2020-11" db="EMBL/GenBank/DDBJ databases">
        <authorList>
            <person name="Koelle M."/>
            <person name="Horta M.A.C."/>
            <person name="Nowrousian M."/>
            <person name="Ohm R.A."/>
            <person name="Benz P."/>
            <person name="Pilgard A."/>
        </authorList>
    </citation>
    <scope>NUCLEOTIDE SEQUENCE</scope>
    <source>
        <strain evidence="1">FPRL280</strain>
    </source>
</reference>
<evidence type="ECO:0000313" key="2">
    <source>
        <dbReference type="Proteomes" id="UP000639403"/>
    </source>
</evidence>
<proteinExistence type="predicted"/>
<comment type="caution">
    <text evidence="1">The sequence shown here is derived from an EMBL/GenBank/DDBJ whole genome shotgun (WGS) entry which is preliminary data.</text>
</comment>